<dbReference type="PROSITE" id="PS50006">
    <property type="entry name" value="FHA_DOMAIN"/>
    <property type="match status" value="2"/>
</dbReference>
<name>A0A432MGA2_9BACT</name>
<dbReference type="CDD" id="cd00060">
    <property type="entry name" value="FHA"/>
    <property type="match status" value="2"/>
</dbReference>
<reference evidence="3 4" key="2">
    <citation type="submission" date="2019-01" db="EMBL/GenBank/DDBJ databases">
        <title>Tautonia sociabilis, a novel thermotolerant planctomycete of Isosphaeraceae family, isolated from a 4000 m deep subterranean habitat.</title>
        <authorList>
            <person name="Kovaleva O.L."/>
            <person name="Elcheninov A.G."/>
            <person name="Van Heerden E."/>
            <person name="Toshchakov S.V."/>
            <person name="Novikov A."/>
            <person name="Bonch-Osmolovskaya E.A."/>
            <person name="Kublanov I.V."/>
        </authorList>
    </citation>
    <scope>NUCLEOTIDE SEQUENCE [LARGE SCALE GENOMIC DNA]</scope>
    <source>
        <strain evidence="3 4">GM2012</strain>
    </source>
</reference>
<comment type="caution">
    <text evidence="3">The sequence shown here is derived from an EMBL/GenBank/DDBJ whole genome shotgun (WGS) entry which is preliminary data.</text>
</comment>
<dbReference type="InterPro" id="IPR050923">
    <property type="entry name" value="Cell_Proc_Reg/RNA_Proc"/>
</dbReference>
<proteinExistence type="predicted"/>
<organism evidence="3 4">
    <name type="scientific">Tautonia sociabilis</name>
    <dbReference type="NCBI Taxonomy" id="2080755"/>
    <lineage>
        <taxon>Bacteria</taxon>
        <taxon>Pseudomonadati</taxon>
        <taxon>Planctomycetota</taxon>
        <taxon>Planctomycetia</taxon>
        <taxon>Isosphaerales</taxon>
        <taxon>Isosphaeraceae</taxon>
        <taxon>Tautonia</taxon>
    </lineage>
</organism>
<dbReference type="OrthoDB" id="283723at2"/>
<feature type="domain" description="FHA" evidence="2">
    <location>
        <begin position="41"/>
        <end position="65"/>
    </location>
</feature>
<evidence type="ECO:0000256" key="1">
    <source>
        <dbReference type="SAM" id="MobiDB-lite"/>
    </source>
</evidence>
<evidence type="ECO:0000313" key="4">
    <source>
        <dbReference type="Proteomes" id="UP000280296"/>
    </source>
</evidence>
<dbReference type="SUPFAM" id="SSF49879">
    <property type="entry name" value="SMAD/FHA domain"/>
    <property type="match status" value="2"/>
</dbReference>
<evidence type="ECO:0000313" key="3">
    <source>
        <dbReference type="EMBL" id="RUL85593.1"/>
    </source>
</evidence>
<dbReference type="PANTHER" id="PTHR23308">
    <property type="entry name" value="NUCLEAR INHIBITOR OF PROTEIN PHOSPHATASE-1"/>
    <property type="match status" value="1"/>
</dbReference>
<gene>
    <name evidence="3" type="ORF">TsocGM_17940</name>
</gene>
<keyword evidence="4" id="KW-1185">Reference proteome</keyword>
<feature type="domain" description="FHA" evidence="2">
    <location>
        <begin position="156"/>
        <end position="205"/>
    </location>
</feature>
<feature type="region of interest" description="Disordered" evidence="1">
    <location>
        <begin position="345"/>
        <end position="384"/>
    </location>
</feature>
<dbReference type="InterPro" id="IPR000253">
    <property type="entry name" value="FHA_dom"/>
</dbReference>
<dbReference type="Proteomes" id="UP000280296">
    <property type="component" value="Unassembled WGS sequence"/>
</dbReference>
<dbReference type="EMBL" id="RYZH01000038">
    <property type="protein sequence ID" value="RUL85593.1"/>
    <property type="molecule type" value="Genomic_DNA"/>
</dbReference>
<dbReference type="RefSeq" id="WP_126726841.1">
    <property type="nucleotide sequence ID" value="NZ_RYZH01000038.1"/>
</dbReference>
<accession>A0A432MGA2</accession>
<dbReference type="Pfam" id="PF00498">
    <property type="entry name" value="FHA"/>
    <property type="match status" value="2"/>
</dbReference>
<dbReference type="AlphaFoldDB" id="A0A432MGA2"/>
<dbReference type="InterPro" id="IPR008984">
    <property type="entry name" value="SMAD_FHA_dom_sf"/>
</dbReference>
<reference evidence="3 4" key="1">
    <citation type="submission" date="2018-12" db="EMBL/GenBank/DDBJ databases">
        <authorList>
            <person name="Toschakov S.V."/>
        </authorList>
    </citation>
    <scope>NUCLEOTIDE SEQUENCE [LARGE SCALE GENOMIC DNA]</scope>
    <source>
        <strain evidence="3 4">GM2012</strain>
    </source>
</reference>
<evidence type="ECO:0000259" key="2">
    <source>
        <dbReference type="PROSITE" id="PS50006"/>
    </source>
</evidence>
<dbReference type="SMART" id="SM00240">
    <property type="entry name" value="FHA"/>
    <property type="match status" value="2"/>
</dbReference>
<sequence>MAHQGLERFWQASGASAPFRLLIWERGCREPTERLLRRPFAIVGRASPADLVLDHPQVSRRHALLQLIGGRPFCLDLGSRSAISWGGVPRRSGWIEPGRPVEIGPFRIGLDDPGGSLAPLSDPLGDPTATSSLVWLEDQGEPGSGRHRLPIDRTLTTVGRGPDCRLNLGDLSVSRLHCALLRLGETCWIVDLCGRGGIEVNGSRRPWAPIRHGDQLQVGRFRFAVRIEPARPPGLHAPSRPLPLALPGPIPQQTNALSSLPPLPEPVAIELDLPETDLATRAMIAPLIDQFALMQQQLFDQYHHSMMEMMSVFVRLHRDQQGLVDRELRKIRRLTREVRSLREELGRHRVEGDPPEFSEAEPRPNPAPDPIDPRLRPTARGAPEEYRAAQARIIARLNELQRERQGRWQRLLGRLAGGGGGGGGSP</sequence>
<protein>
    <submittedName>
        <fullName evidence="3">FHA domain-containing protein</fullName>
    </submittedName>
</protein>
<dbReference type="Gene3D" id="2.60.200.20">
    <property type="match status" value="2"/>
</dbReference>